<dbReference type="SUPFAM" id="SSF55816">
    <property type="entry name" value="5'-nucleotidase (syn. UDP-sugar hydrolase), C-terminal domain"/>
    <property type="match status" value="1"/>
</dbReference>
<feature type="domain" description="5'-Nucleotidase C-terminal" evidence="2">
    <location>
        <begin position="182"/>
        <end position="346"/>
    </location>
</feature>
<dbReference type="InterPro" id="IPR008334">
    <property type="entry name" value="5'-Nucleotdase_C"/>
</dbReference>
<gene>
    <name evidence="3" type="ORF">ACFP81_00025</name>
</gene>
<dbReference type="Pfam" id="PF02872">
    <property type="entry name" value="5_nucleotid_C"/>
    <property type="match status" value="1"/>
</dbReference>
<reference evidence="4" key="1">
    <citation type="journal article" date="2019" name="Int. J. Syst. Evol. Microbiol.">
        <title>The Global Catalogue of Microorganisms (GCM) 10K type strain sequencing project: providing services to taxonomists for standard genome sequencing and annotation.</title>
        <authorList>
            <consortium name="The Broad Institute Genomics Platform"/>
            <consortium name="The Broad Institute Genome Sequencing Center for Infectious Disease"/>
            <person name="Wu L."/>
            <person name="Ma J."/>
        </authorList>
    </citation>
    <scope>NUCLEOTIDE SEQUENCE [LARGE SCALE GENOMIC DNA]</scope>
    <source>
        <strain evidence="4">CGMCC 1.15772</strain>
    </source>
</reference>
<name>A0ABW1Y8T0_9DEIO</name>
<dbReference type="RefSeq" id="WP_380081610.1">
    <property type="nucleotide sequence ID" value="NZ_JBHSWD010000001.1"/>
</dbReference>
<protein>
    <submittedName>
        <fullName evidence="3">Bifunctional metallophosphatase/5'-nucleotidase</fullName>
    </submittedName>
</protein>
<dbReference type="Gene3D" id="3.90.780.10">
    <property type="entry name" value="5'-Nucleotidase, C-terminal domain"/>
    <property type="match status" value="1"/>
</dbReference>
<proteinExistence type="inferred from homology"/>
<dbReference type="InterPro" id="IPR029052">
    <property type="entry name" value="Metallo-depent_PP-like"/>
</dbReference>
<evidence type="ECO:0000256" key="1">
    <source>
        <dbReference type="RuleBase" id="RU362119"/>
    </source>
</evidence>
<comment type="similarity">
    <text evidence="1">Belongs to the 5'-nucleotidase family.</text>
</comment>
<dbReference type="Gene3D" id="3.60.21.10">
    <property type="match status" value="1"/>
</dbReference>
<accession>A0ABW1Y8T0</accession>
<keyword evidence="4" id="KW-1185">Reference proteome</keyword>
<dbReference type="SUPFAM" id="SSF56300">
    <property type="entry name" value="Metallo-dependent phosphatases"/>
    <property type="match status" value="1"/>
</dbReference>
<dbReference type="PRINTS" id="PR01607">
    <property type="entry name" value="APYRASEFAMLY"/>
</dbReference>
<keyword evidence="1" id="KW-0378">Hydrolase</keyword>
<evidence type="ECO:0000313" key="4">
    <source>
        <dbReference type="Proteomes" id="UP001596297"/>
    </source>
</evidence>
<dbReference type="InterPro" id="IPR006179">
    <property type="entry name" value="5_nucleotidase/apyrase"/>
</dbReference>
<dbReference type="PANTHER" id="PTHR11575:SF24">
    <property type="entry name" value="5'-NUCLEOTIDASE"/>
    <property type="match status" value="1"/>
</dbReference>
<sequence>MFSPYKMVKVGQVNVAFVGAVLEDTPTVVTPSGIAGLEFRDEAASINAVMPEIMAQKPDAVIALIHQGGTAQAKYDELDCSTLQGPVVDVVRALDKNVSAVMTGHTHQGYSCRVDGRVVVQGEAQGHLLQRLDLTIDLDRRAVTAVEGRNVFVDPAGPKDARMTEIVARADELTKPVASRVVATLGAEQITRKANAAGESALGDVIADSQLAATRAPEFGGAVIAFMNPGGIRADLPGTPNPAMTVTYGEVFTVQPFGNLLTVMTLTGAQIKTLLEQQLFEDTASGPRRILQVSEGFAYTWDQSRPTGDKVVKMSLNGQPIDPAAAYRVTVNSFLADGGDNFTVLREGKDRLGGALDIDAFQNYLKAAPVKPGPQNRITRLN</sequence>
<evidence type="ECO:0000313" key="3">
    <source>
        <dbReference type="EMBL" id="MFC6590587.1"/>
    </source>
</evidence>
<comment type="caution">
    <text evidence="3">The sequence shown here is derived from an EMBL/GenBank/DDBJ whole genome shotgun (WGS) entry which is preliminary data.</text>
</comment>
<evidence type="ECO:0000259" key="2">
    <source>
        <dbReference type="Pfam" id="PF02872"/>
    </source>
</evidence>
<dbReference type="PANTHER" id="PTHR11575">
    <property type="entry name" value="5'-NUCLEOTIDASE-RELATED"/>
    <property type="match status" value="1"/>
</dbReference>
<dbReference type="EMBL" id="JBHSWD010000001">
    <property type="protein sequence ID" value="MFC6590587.1"/>
    <property type="molecule type" value="Genomic_DNA"/>
</dbReference>
<organism evidence="3 4">
    <name type="scientific">Deinococcus lacus</name>
    <dbReference type="NCBI Taxonomy" id="392561"/>
    <lineage>
        <taxon>Bacteria</taxon>
        <taxon>Thermotogati</taxon>
        <taxon>Deinococcota</taxon>
        <taxon>Deinococci</taxon>
        <taxon>Deinococcales</taxon>
        <taxon>Deinococcaceae</taxon>
        <taxon>Deinococcus</taxon>
    </lineage>
</organism>
<dbReference type="InterPro" id="IPR036907">
    <property type="entry name" value="5'-Nucleotdase_C_sf"/>
</dbReference>
<keyword evidence="1" id="KW-0547">Nucleotide-binding</keyword>
<dbReference type="Proteomes" id="UP001596297">
    <property type="component" value="Unassembled WGS sequence"/>
</dbReference>